<proteinExistence type="predicted"/>
<accession>A0A974CKB0</accession>
<gene>
    <name evidence="1" type="ORF">XELAEV_18033624mg</name>
</gene>
<evidence type="ECO:0000313" key="1">
    <source>
        <dbReference type="EMBL" id="OCT74638.1"/>
    </source>
</evidence>
<dbReference type="EMBL" id="CM004477">
    <property type="protein sequence ID" value="OCT74638.1"/>
    <property type="molecule type" value="Genomic_DNA"/>
</dbReference>
<sequence>MFFIMECWSIQPRSAGKLFNMSRNQCKLPGGCKIQPLVYNHIVAFLKHSCLSVIIKNQNALKPFLSDSMYVFRLSLVNICVCGKIHTTVI</sequence>
<organism evidence="1 2">
    <name type="scientific">Xenopus laevis</name>
    <name type="common">African clawed frog</name>
    <dbReference type="NCBI Taxonomy" id="8355"/>
    <lineage>
        <taxon>Eukaryota</taxon>
        <taxon>Metazoa</taxon>
        <taxon>Chordata</taxon>
        <taxon>Craniata</taxon>
        <taxon>Vertebrata</taxon>
        <taxon>Euteleostomi</taxon>
        <taxon>Amphibia</taxon>
        <taxon>Batrachia</taxon>
        <taxon>Anura</taxon>
        <taxon>Pipoidea</taxon>
        <taxon>Pipidae</taxon>
        <taxon>Xenopodinae</taxon>
        <taxon>Xenopus</taxon>
        <taxon>Xenopus</taxon>
    </lineage>
</organism>
<reference evidence="2" key="1">
    <citation type="journal article" date="2016" name="Nature">
        <title>Genome evolution in the allotetraploid frog Xenopus laevis.</title>
        <authorList>
            <person name="Session A.M."/>
            <person name="Uno Y."/>
            <person name="Kwon T."/>
            <person name="Chapman J.A."/>
            <person name="Toyoda A."/>
            <person name="Takahashi S."/>
            <person name="Fukui A."/>
            <person name="Hikosaka A."/>
            <person name="Suzuki A."/>
            <person name="Kondo M."/>
            <person name="van Heeringen S.J."/>
            <person name="Quigley I."/>
            <person name="Heinz S."/>
            <person name="Ogino H."/>
            <person name="Ochi H."/>
            <person name="Hellsten U."/>
            <person name="Lyons J.B."/>
            <person name="Simakov O."/>
            <person name="Putnam N."/>
            <person name="Stites J."/>
            <person name="Kuroki Y."/>
            <person name="Tanaka T."/>
            <person name="Michiue T."/>
            <person name="Watanabe M."/>
            <person name="Bogdanovic O."/>
            <person name="Lister R."/>
            <person name="Georgiou G."/>
            <person name="Paranjpe S.S."/>
            <person name="van Kruijsbergen I."/>
            <person name="Shu S."/>
            <person name="Carlson J."/>
            <person name="Kinoshita T."/>
            <person name="Ohta Y."/>
            <person name="Mawaribuchi S."/>
            <person name="Jenkins J."/>
            <person name="Grimwood J."/>
            <person name="Schmutz J."/>
            <person name="Mitros T."/>
            <person name="Mozaffari S.V."/>
            <person name="Suzuki Y."/>
            <person name="Haramoto Y."/>
            <person name="Yamamoto T.S."/>
            <person name="Takagi C."/>
            <person name="Heald R."/>
            <person name="Miller K."/>
            <person name="Haudenschild C."/>
            <person name="Kitzman J."/>
            <person name="Nakayama T."/>
            <person name="Izutsu Y."/>
            <person name="Robert J."/>
            <person name="Fortriede J."/>
            <person name="Burns K."/>
            <person name="Lotay V."/>
            <person name="Karimi K."/>
            <person name="Yasuoka Y."/>
            <person name="Dichmann D.S."/>
            <person name="Flajnik M.F."/>
            <person name="Houston D.W."/>
            <person name="Shendure J."/>
            <person name="DuPasquier L."/>
            <person name="Vize P.D."/>
            <person name="Zorn A.M."/>
            <person name="Ito M."/>
            <person name="Marcotte E.M."/>
            <person name="Wallingford J.B."/>
            <person name="Ito Y."/>
            <person name="Asashima M."/>
            <person name="Ueno N."/>
            <person name="Matsuda Y."/>
            <person name="Veenstra G.J."/>
            <person name="Fujiyama A."/>
            <person name="Harland R.M."/>
            <person name="Taira M."/>
            <person name="Rokhsar D.S."/>
        </authorList>
    </citation>
    <scope>NUCLEOTIDE SEQUENCE [LARGE SCALE GENOMIC DNA]</scope>
    <source>
        <strain evidence="2">J</strain>
    </source>
</reference>
<protein>
    <submittedName>
        <fullName evidence="1">Uncharacterized protein</fullName>
    </submittedName>
</protein>
<dbReference type="Proteomes" id="UP000694892">
    <property type="component" value="Chromosome 6S"/>
</dbReference>
<name>A0A974CKB0_XENLA</name>
<evidence type="ECO:0000313" key="2">
    <source>
        <dbReference type="Proteomes" id="UP000694892"/>
    </source>
</evidence>
<dbReference type="AlphaFoldDB" id="A0A974CKB0"/>